<name>C6HVK9_9BACT</name>
<reference evidence="10 11" key="1">
    <citation type="journal article" date="2009" name="Appl. Environ. Microbiol.">
        <title>Community genomic and proteomic analyses of chemoautotrophic iron-oxidizing "Leptospirillum rubarum" (Group II) and "Leptospirillum ferrodiazotrophum" (Group III) bacteria in acid mine drainage biofilms.</title>
        <authorList>
            <person name="Goltsman D.S."/>
            <person name="Denef V.J."/>
            <person name="Singer S.W."/>
            <person name="VerBerkmoes N.C."/>
            <person name="Lefsrud M."/>
            <person name="Mueller R.S."/>
            <person name="Dick G.J."/>
            <person name="Sun C.L."/>
            <person name="Wheeler K.E."/>
            <person name="Zemla A."/>
            <person name="Baker B.J."/>
            <person name="Hauser L."/>
            <person name="Land M."/>
            <person name="Shah M.B."/>
            <person name="Thelen M.P."/>
            <person name="Hettich R.L."/>
            <person name="Banfield J.F."/>
        </authorList>
    </citation>
    <scope>NUCLEOTIDE SEQUENCE [LARGE SCALE GENOMIC DNA]</scope>
</reference>
<comment type="subunit">
    <text evidence="4">Homodimer.</text>
</comment>
<dbReference type="InterPro" id="IPR020095">
    <property type="entry name" value="PsdUridine_synth_TruA_C"/>
</dbReference>
<dbReference type="InterPro" id="IPR001406">
    <property type="entry name" value="PsdUridine_synth_TruA"/>
</dbReference>
<evidence type="ECO:0000256" key="2">
    <source>
        <dbReference type="ARBA" id="ARBA00022694"/>
    </source>
</evidence>
<feature type="active site" description="Nucleophile" evidence="4 5">
    <location>
        <position position="62"/>
    </location>
</feature>
<dbReference type="GO" id="GO:0031119">
    <property type="term" value="P:tRNA pseudouridine synthesis"/>
    <property type="evidence" value="ECO:0007669"/>
    <property type="project" value="UniProtKB-UniRule"/>
</dbReference>
<comment type="function">
    <text evidence="4">Formation of pseudouridine at positions 38, 39 and 40 in the anticodon stem and loop of transfer RNAs.</text>
</comment>
<dbReference type="FunFam" id="3.30.70.580:FF:000001">
    <property type="entry name" value="tRNA pseudouridine synthase A"/>
    <property type="match status" value="1"/>
</dbReference>
<evidence type="ECO:0000313" key="11">
    <source>
        <dbReference type="Proteomes" id="UP000009374"/>
    </source>
</evidence>
<dbReference type="HAMAP" id="MF_00171">
    <property type="entry name" value="TruA"/>
    <property type="match status" value="1"/>
</dbReference>
<dbReference type="InterPro" id="IPR020103">
    <property type="entry name" value="PsdUridine_synth_cat_dom_sf"/>
</dbReference>
<dbReference type="Gene3D" id="3.30.70.580">
    <property type="entry name" value="Pseudouridine synthase I, catalytic domain, N-terminal subdomain"/>
    <property type="match status" value="1"/>
</dbReference>
<keyword evidence="3 4" id="KW-0413">Isomerase</keyword>
<accession>C6HVK9</accession>
<dbReference type="PANTHER" id="PTHR11142">
    <property type="entry name" value="PSEUDOURIDYLATE SYNTHASE"/>
    <property type="match status" value="1"/>
</dbReference>
<proteinExistence type="inferred from homology"/>
<feature type="region of interest" description="Disordered" evidence="8">
    <location>
        <begin position="270"/>
        <end position="294"/>
    </location>
</feature>
<dbReference type="Proteomes" id="UP000009374">
    <property type="component" value="Unassembled WGS sequence"/>
</dbReference>
<dbReference type="EC" id="5.4.99.12" evidence="4"/>
<dbReference type="EMBL" id="GG693864">
    <property type="protein sequence ID" value="EES53368.1"/>
    <property type="molecule type" value="Genomic_DNA"/>
</dbReference>
<dbReference type="PANTHER" id="PTHR11142:SF0">
    <property type="entry name" value="TRNA PSEUDOURIDINE SYNTHASE-LIKE 1"/>
    <property type="match status" value="1"/>
</dbReference>
<feature type="domain" description="Pseudouridine synthase I TruA alpha/beta" evidence="9">
    <location>
        <begin position="162"/>
        <end position="262"/>
    </location>
</feature>
<dbReference type="Pfam" id="PF01416">
    <property type="entry name" value="PseudoU_synth_1"/>
    <property type="match status" value="1"/>
</dbReference>
<comment type="catalytic activity">
    <reaction evidence="4 7">
        <text>uridine(38/39/40) in tRNA = pseudouridine(38/39/40) in tRNA</text>
        <dbReference type="Rhea" id="RHEA:22376"/>
        <dbReference type="Rhea" id="RHEA-COMP:10085"/>
        <dbReference type="Rhea" id="RHEA-COMP:10087"/>
        <dbReference type="ChEBI" id="CHEBI:65314"/>
        <dbReference type="ChEBI" id="CHEBI:65315"/>
        <dbReference type="EC" id="5.4.99.12"/>
    </reaction>
</comment>
<dbReference type="Gene3D" id="3.30.70.660">
    <property type="entry name" value="Pseudouridine synthase I, catalytic domain, C-terminal subdomain"/>
    <property type="match status" value="1"/>
</dbReference>
<evidence type="ECO:0000256" key="7">
    <source>
        <dbReference type="RuleBase" id="RU003792"/>
    </source>
</evidence>
<dbReference type="InterPro" id="IPR020097">
    <property type="entry name" value="PsdUridine_synth_TruA_a/b_dom"/>
</dbReference>
<organism evidence="10 11">
    <name type="scientific">Leptospirillum ferrodiazotrophum</name>
    <dbReference type="NCBI Taxonomy" id="412449"/>
    <lineage>
        <taxon>Bacteria</taxon>
        <taxon>Pseudomonadati</taxon>
        <taxon>Nitrospirota</taxon>
        <taxon>Nitrospiria</taxon>
        <taxon>Nitrospirales</taxon>
        <taxon>Nitrospiraceae</taxon>
        <taxon>Leptospirillum</taxon>
    </lineage>
</organism>
<dbReference type="GO" id="GO:0003723">
    <property type="term" value="F:RNA binding"/>
    <property type="evidence" value="ECO:0007669"/>
    <property type="project" value="InterPro"/>
</dbReference>
<evidence type="ECO:0000313" key="10">
    <source>
        <dbReference type="EMBL" id="EES53368.1"/>
    </source>
</evidence>
<sequence length="294" mass="32169">MEGPLSPPATSRRIALLLAYDGRDFSGWQVQPNRWTVQGTLGEALATLCRAPVGVTGSGRTDAGVSAWGQVAHADLPEGFSIPVDRLPRILNTRLPGSLRVLDCRSVSSSFHARHSARGKIYRYVFRHLPASLSHHPLATPFSAPLPPNFFLPRAREASTFFLGTHDFRHFSVASSLPDDSTRRIDGILWEERCAELILWVTGPGFLHKMVRMIGGYLLEAGEGRRPLEEIPALLRKGAPPPFRAVEPLPPDGLALARVLYDNDPFDPRTQTCYPSPHVAPDLPPAKGGTDSHG</sequence>
<dbReference type="GO" id="GO:0160147">
    <property type="term" value="F:tRNA pseudouridine(38-40) synthase activity"/>
    <property type="evidence" value="ECO:0007669"/>
    <property type="project" value="UniProtKB-EC"/>
</dbReference>
<protein>
    <recommendedName>
        <fullName evidence="4">tRNA pseudouridine synthase A</fullName>
        <ecNumber evidence="4">5.4.99.12</ecNumber>
    </recommendedName>
    <alternativeName>
        <fullName evidence="4">tRNA pseudouridine(38-40) synthase</fullName>
    </alternativeName>
    <alternativeName>
        <fullName evidence="4">tRNA pseudouridylate synthase I</fullName>
    </alternativeName>
    <alternativeName>
        <fullName evidence="4">tRNA-uridine isomerase I</fullName>
    </alternativeName>
</protein>
<evidence type="ECO:0000256" key="4">
    <source>
        <dbReference type="HAMAP-Rule" id="MF_00171"/>
    </source>
</evidence>
<dbReference type="SUPFAM" id="SSF55120">
    <property type="entry name" value="Pseudouridine synthase"/>
    <property type="match status" value="1"/>
</dbReference>
<feature type="binding site" evidence="4 6">
    <location>
        <position position="122"/>
    </location>
    <ligand>
        <name>substrate</name>
    </ligand>
</feature>
<dbReference type="CDD" id="cd02570">
    <property type="entry name" value="PseudoU_synth_EcTruA"/>
    <property type="match status" value="1"/>
</dbReference>
<evidence type="ECO:0000256" key="1">
    <source>
        <dbReference type="ARBA" id="ARBA00009375"/>
    </source>
</evidence>
<evidence type="ECO:0000256" key="5">
    <source>
        <dbReference type="PIRSR" id="PIRSR001430-1"/>
    </source>
</evidence>
<evidence type="ECO:0000256" key="8">
    <source>
        <dbReference type="SAM" id="MobiDB-lite"/>
    </source>
</evidence>
<gene>
    <name evidence="4" type="primary">truA</name>
    <name evidence="10" type="ORF">UBAL3_79320017</name>
</gene>
<evidence type="ECO:0000259" key="9">
    <source>
        <dbReference type="Pfam" id="PF01416"/>
    </source>
</evidence>
<evidence type="ECO:0000256" key="6">
    <source>
        <dbReference type="PIRSR" id="PIRSR001430-2"/>
    </source>
</evidence>
<keyword evidence="2 4" id="KW-0819">tRNA processing</keyword>
<dbReference type="InterPro" id="IPR020094">
    <property type="entry name" value="TruA/RsuA/RluB/E/F_N"/>
</dbReference>
<dbReference type="NCBIfam" id="TIGR00071">
    <property type="entry name" value="hisT_truA"/>
    <property type="match status" value="1"/>
</dbReference>
<dbReference type="PIRSF" id="PIRSF001430">
    <property type="entry name" value="tRNA_psdUrid_synth"/>
    <property type="match status" value="1"/>
</dbReference>
<dbReference type="AlphaFoldDB" id="C6HVK9"/>
<comment type="caution">
    <text evidence="4">Lacks conserved residue(s) required for the propagation of feature annotation.</text>
</comment>
<evidence type="ECO:0000256" key="3">
    <source>
        <dbReference type="ARBA" id="ARBA00023235"/>
    </source>
</evidence>
<keyword evidence="11" id="KW-1185">Reference proteome</keyword>
<comment type="similarity">
    <text evidence="1 4 7">Belongs to the tRNA pseudouridine synthase TruA family.</text>
</comment>